<comment type="caution">
    <text evidence="1">The sequence shown here is derived from an EMBL/GenBank/DDBJ whole genome shotgun (WGS) entry which is preliminary data.</text>
</comment>
<protein>
    <submittedName>
        <fullName evidence="1">Uncharacterized protein</fullName>
    </submittedName>
</protein>
<evidence type="ECO:0000313" key="1">
    <source>
        <dbReference type="EMBL" id="TVU68085.1"/>
    </source>
</evidence>
<proteinExistence type="predicted"/>
<dbReference type="EMBL" id="VNFH01000011">
    <property type="protein sequence ID" value="TVU68085.1"/>
    <property type="molecule type" value="Genomic_DNA"/>
</dbReference>
<gene>
    <name evidence="1" type="ORF">FQP86_14940</name>
</gene>
<dbReference type="Proteomes" id="UP000319941">
    <property type="component" value="Unassembled WGS sequence"/>
</dbReference>
<sequence>MDSHTVPERDMDTYLDAVHSVAFDCHPKQLASDIGMSVKSLYRRLAEEDPMPMRLIDFVGIFWNVDREYQMRLIAPFLDHLGVVAVKRSEAGKVERGDVLASVLEAQQGSGKLAALIQVAIADGVVDDEEAAQLEAQHKAIEQQMSTLMGQLRAMRRPLTVVGQ</sequence>
<name>A0A558HG22_9GAMM</name>
<evidence type="ECO:0000313" key="2">
    <source>
        <dbReference type="Proteomes" id="UP000319941"/>
    </source>
</evidence>
<dbReference type="GO" id="GO:0003677">
    <property type="term" value="F:DNA binding"/>
    <property type="evidence" value="ECO:0007669"/>
    <property type="project" value="InterPro"/>
</dbReference>
<dbReference type="AlphaFoldDB" id="A0A558HG22"/>
<organism evidence="1 2">
    <name type="scientific">Cobetia crustatorum</name>
    <dbReference type="NCBI Taxonomy" id="553385"/>
    <lineage>
        <taxon>Bacteria</taxon>
        <taxon>Pseudomonadati</taxon>
        <taxon>Pseudomonadota</taxon>
        <taxon>Gammaproteobacteria</taxon>
        <taxon>Oceanospirillales</taxon>
        <taxon>Halomonadaceae</taxon>
        <taxon>Cobetia</taxon>
    </lineage>
</organism>
<accession>A0A558HG22</accession>
<keyword evidence="2" id="KW-1185">Reference proteome</keyword>
<dbReference type="RefSeq" id="WP_144727962.1">
    <property type="nucleotide sequence ID" value="NZ_CAWOWR010000013.1"/>
</dbReference>
<dbReference type="InterPro" id="IPR009679">
    <property type="entry name" value="Phage_186_CII-like"/>
</dbReference>
<dbReference type="Pfam" id="PF06892">
    <property type="entry name" value="Phage_CP76"/>
    <property type="match status" value="1"/>
</dbReference>
<reference evidence="1 2" key="1">
    <citation type="submission" date="2019-07" db="EMBL/GenBank/DDBJ databases">
        <title>Diversity of Bacteria from Kongsfjorden, Arctic.</title>
        <authorList>
            <person name="Yu Y."/>
        </authorList>
    </citation>
    <scope>NUCLEOTIDE SEQUENCE [LARGE SCALE GENOMIC DNA]</scope>
    <source>
        <strain evidence="1 2">SM1923</strain>
    </source>
</reference>